<dbReference type="Proteomes" id="UP000054558">
    <property type="component" value="Unassembled WGS sequence"/>
</dbReference>
<sequence length="162" mass="18025">MKKRSRGSVGTANLFALGRATDAGARVVLEGRKAQIESDGVVRMEAVKRGGLWEIETVGKQPAFLAREPVRKNRVTATAKRPVRAEDVVKKTVKVMEVDLEDLDDEIITGASVILRGRGMRPRPRWWSGDWGRGRGRASGKACVLARTGSRFPWRRRLCSTR</sequence>
<name>A0A1Y1ITY0_KLENI</name>
<proteinExistence type="predicted"/>
<accession>A0A1Y1ITY0</accession>
<dbReference type="AlphaFoldDB" id="A0A1Y1ITY0"/>
<evidence type="ECO:0000313" key="1">
    <source>
        <dbReference type="EMBL" id="GAQ93542.1"/>
    </source>
</evidence>
<reference evidence="1 2" key="1">
    <citation type="journal article" date="2014" name="Nat. Commun.">
        <title>Klebsormidium flaccidum genome reveals primary factors for plant terrestrial adaptation.</title>
        <authorList>
            <person name="Hori K."/>
            <person name="Maruyama F."/>
            <person name="Fujisawa T."/>
            <person name="Togashi T."/>
            <person name="Yamamoto N."/>
            <person name="Seo M."/>
            <person name="Sato S."/>
            <person name="Yamada T."/>
            <person name="Mori H."/>
            <person name="Tajima N."/>
            <person name="Moriyama T."/>
            <person name="Ikeuchi M."/>
            <person name="Watanabe M."/>
            <person name="Wada H."/>
            <person name="Kobayashi K."/>
            <person name="Saito M."/>
            <person name="Masuda T."/>
            <person name="Sasaki-Sekimoto Y."/>
            <person name="Mashiguchi K."/>
            <person name="Awai K."/>
            <person name="Shimojima M."/>
            <person name="Masuda S."/>
            <person name="Iwai M."/>
            <person name="Nobusawa T."/>
            <person name="Narise T."/>
            <person name="Kondo S."/>
            <person name="Saito H."/>
            <person name="Sato R."/>
            <person name="Murakawa M."/>
            <person name="Ihara Y."/>
            <person name="Oshima-Yamada Y."/>
            <person name="Ohtaka K."/>
            <person name="Satoh M."/>
            <person name="Sonobe K."/>
            <person name="Ishii M."/>
            <person name="Ohtani R."/>
            <person name="Kanamori-Sato M."/>
            <person name="Honoki R."/>
            <person name="Miyazaki D."/>
            <person name="Mochizuki H."/>
            <person name="Umetsu J."/>
            <person name="Higashi K."/>
            <person name="Shibata D."/>
            <person name="Kamiya Y."/>
            <person name="Sato N."/>
            <person name="Nakamura Y."/>
            <person name="Tabata S."/>
            <person name="Ida S."/>
            <person name="Kurokawa K."/>
            <person name="Ohta H."/>
        </authorList>
    </citation>
    <scope>NUCLEOTIDE SEQUENCE [LARGE SCALE GENOMIC DNA]</scope>
    <source>
        <strain evidence="1 2">NIES-2285</strain>
    </source>
</reference>
<protein>
    <submittedName>
        <fullName evidence="1">Uncharacterized protein</fullName>
    </submittedName>
</protein>
<gene>
    <name evidence="1" type="ORF">KFL_016350010</name>
</gene>
<evidence type="ECO:0000313" key="2">
    <source>
        <dbReference type="Proteomes" id="UP000054558"/>
    </source>
</evidence>
<dbReference type="EMBL" id="DF238584">
    <property type="protein sequence ID" value="GAQ93542.1"/>
    <property type="molecule type" value="Genomic_DNA"/>
</dbReference>
<organism evidence="1 2">
    <name type="scientific">Klebsormidium nitens</name>
    <name type="common">Green alga</name>
    <name type="synonym">Ulothrix nitens</name>
    <dbReference type="NCBI Taxonomy" id="105231"/>
    <lineage>
        <taxon>Eukaryota</taxon>
        <taxon>Viridiplantae</taxon>
        <taxon>Streptophyta</taxon>
        <taxon>Klebsormidiophyceae</taxon>
        <taxon>Klebsormidiales</taxon>
        <taxon>Klebsormidiaceae</taxon>
        <taxon>Klebsormidium</taxon>
    </lineage>
</organism>
<keyword evidence="2" id="KW-1185">Reference proteome</keyword>